<gene>
    <name evidence="1" type="ORF">GALL_427320</name>
</gene>
<dbReference type="AlphaFoldDB" id="A0A1J5PVV8"/>
<evidence type="ECO:0000313" key="1">
    <source>
        <dbReference type="EMBL" id="OIQ75601.1"/>
    </source>
</evidence>
<comment type="caution">
    <text evidence="1">The sequence shown here is derived from an EMBL/GenBank/DDBJ whole genome shotgun (WGS) entry which is preliminary data.</text>
</comment>
<accession>A0A1J5PVV8</accession>
<organism evidence="1">
    <name type="scientific">mine drainage metagenome</name>
    <dbReference type="NCBI Taxonomy" id="410659"/>
    <lineage>
        <taxon>unclassified sequences</taxon>
        <taxon>metagenomes</taxon>
        <taxon>ecological metagenomes</taxon>
    </lineage>
</organism>
<name>A0A1J5PVV8_9ZZZZ</name>
<protein>
    <submittedName>
        <fullName evidence="1">Uncharacterized protein</fullName>
    </submittedName>
</protein>
<dbReference type="EMBL" id="MLJW01002116">
    <property type="protein sequence ID" value="OIQ75601.1"/>
    <property type="molecule type" value="Genomic_DNA"/>
</dbReference>
<reference evidence="1" key="1">
    <citation type="submission" date="2016-10" db="EMBL/GenBank/DDBJ databases">
        <title>Sequence of Gallionella enrichment culture.</title>
        <authorList>
            <person name="Poehlein A."/>
            <person name="Muehling M."/>
            <person name="Daniel R."/>
        </authorList>
    </citation>
    <scope>NUCLEOTIDE SEQUENCE</scope>
</reference>
<proteinExistence type="predicted"/>
<sequence length="96" mass="10566">MPRPVTDLRAPLATGTFTVYWVKAEPFARLRGKPVTTRVTRYLPLRLLRAPRRLTALLTTEPSVMLLVAPLLKVLVTPATVSEKLLLTSEPSGAMA</sequence>